<keyword evidence="3" id="KW-1185">Reference proteome</keyword>
<organism evidence="2 3">
    <name type="scientific">Glossina austeni</name>
    <name type="common">Savannah tsetse fly</name>
    <dbReference type="NCBI Taxonomy" id="7395"/>
    <lineage>
        <taxon>Eukaryota</taxon>
        <taxon>Metazoa</taxon>
        <taxon>Ecdysozoa</taxon>
        <taxon>Arthropoda</taxon>
        <taxon>Hexapoda</taxon>
        <taxon>Insecta</taxon>
        <taxon>Pterygota</taxon>
        <taxon>Neoptera</taxon>
        <taxon>Endopterygota</taxon>
        <taxon>Diptera</taxon>
        <taxon>Brachycera</taxon>
        <taxon>Muscomorpha</taxon>
        <taxon>Hippoboscoidea</taxon>
        <taxon>Glossinidae</taxon>
        <taxon>Glossina</taxon>
    </lineage>
</organism>
<accession>A0A1A9UUY4</accession>
<evidence type="ECO:0000313" key="3">
    <source>
        <dbReference type="Proteomes" id="UP000078200"/>
    </source>
</evidence>
<protein>
    <submittedName>
        <fullName evidence="2">Uncharacterized protein</fullName>
    </submittedName>
</protein>
<dbReference type="Proteomes" id="UP000078200">
    <property type="component" value="Unassembled WGS sequence"/>
</dbReference>
<keyword evidence="1" id="KW-0472">Membrane</keyword>
<keyword evidence="1" id="KW-1133">Transmembrane helix</keyword>
<evidence type="ECO:0000313" key="2">
    <source>
        <dbReference type="EnsemblMetazoa" id="GAUT016406-PA"/>
    </source>
</evidence>
<sequence length="154" mass="17466">MHNKRKSMKDFDSMFDWYLVLRDICATIAPPVSGRSYGTYLVMTWNLLPNDFNGSYQESDENELTDHRLTSPTAMPVCDDLTNFIVLISETHCWPRSAYRDATDLILSLKSLSTLAILLYLNEDLVMVVVVVAVVVVAVEKSNDMFINLNAHQS</sequence>
<dbReference type="AlphaFoldDB" id="A0A1A9UUY4"/>
<reference evidence="2" key="1">
    <citation type="submission" date="2020-05" db="UniProtKB">
        <authorList>
            <consortium name="EnsemblMetazoa"/>
        </authorList>
    </citation>
    <scope>IDENTIFICATION</scope>
    <source>
        <strain evidence="2">TTRI</strain>
    </source>
</reference>
<feature type="transmembrane region" description="Helical" evidence="1">
    <location>
        <begin position="117"/>
        <end position="139"/>
    </location>
</feature>
<dbReference type="EnsemblMetazoa" id="GAUT016406-RA">
    <property type="protein sequence ID" value="GAUT016406-PA"/>
    <property type="gene ID" value="GAUT016406"/>
</dbReference>
<proteinExistence type="predicted"/>
<name>A0A1A9UUY4_GLOAU</name>
<keyword evidence="1" id="KW-0812">Transmembrane</keyword>
<evidence type="ECO:0000256" key="1">
    <source>
        <dbReference type="SAM" id="Phobius"/>
    </source>
</evidence>
<dbReference type="VEuPathDB" id="VectorBase:GAUT016406"/>